<dbReference type="SUPFAM" id="SSF53098">
    <property type="entry name" value="Ribonuclease H-like"/>
    <property type="match status" value="1"/>
</dbReference>
<dbReference type="PANTHER" id="PTHR48475:SF2">
    <property type="entry name" value="RIBONUCLEASE H"/>
    <property type="match status" value="1"/>
</dbReference>
<feature type="domain" description="Integrase catalytic" evidence="2">
    <location>
        <begin position="957"/>
        <end position="1117"/>
    </location>
</feature>
<feature type="compositionally biased region" description="Basic and acidic residues" evidence="1">
    <location>
        <begin position="25"/>
        <end position="39"/>
    </location>
</feature>
<evidence type="ECO:0000259" key="2">
    <source>
        <dbReference type="PROSITE" id="PS50994"/>
    </source>
</evidence>
<dbReference type="Gene3D" id="1.10.340.70">
    <property type="match status" value="1"/>
</dbReference>
<dbReference type="Gene3D" id="3.30.70.270">
    <property type="match status" value="1"/>
</dbReference>
<dbReference type="Gene3D" id="2.40.70.10">
    <property type="entry name" value="Acid Proteases"/>
    <property type="match status" value="1"/>
</dbReference>
<dbReference type="InterPro" id="IPR041588">
    <property type="entry name" value="Integrase_H2C2"/>
</dbReference>
<organism evidence="3">
    <name type="scientific">Fagus sylvatica</name>
    <name type="common">Beechnut</name>
    <dbReference type="NCBI Taxonomy" id="28930"/>
    <lineage>
        <taxon>Eukaryota</taxon>
        <taxon>Viridiplantae</taxon>
        <taxon>Streptophyta</taxon>
        <taxon>Embryophyta</taxon>
        <taxon>Tracheophyta</taxon>
        <taxon>Spermatophyta</taxon>
        <taxon>Magnoliopsida</taxon>
        <taxon>eudicotyledons</taxon>
        <taxon>Gunneridae</taxon>
        <taxon>Pentapetalae</taxon>
        <taxon>rosids</taxon>
        <taxon>fabids</taxon>
        <taxon>Fagales</taxon>
        <taxon>Fagaceae</taxon>
        <taxon>Fagus</taxon>
    </lineage>
</organism>
<dbReference type="Pfam" id="PF00665">
    <property type="entry name" value="rve"/>
    <property type="match status" value="1"/>
</dbReference>
<dbReference type="CDD" id="cd01647">
    <property type="entry name" value="RT_LTR"/>
    <property type="match status" value="1"/>
</dbReference>
<reference evidence="3" key="1">
    <citation type="submission" date="2018-02" db="EMBL/GenBank/DDBJ databases">
        <authorList>
            <person name="Cohen D.B."/>
            <person name="Kent A.D."/>
        </authorList>
    </citation>
    <scope>NUCLEOTIDE SEQUENCE</scope>
</reference>
<evidence type="ECO:0000313" key="3">
    <source>
        <dbReference type="EMBL" id="SPD07027.1"/>
    </source>
</evidence>
<proteinExistence type="predicted"/>
<dbReference type="InterPro" id="IPR036397">
    <property type="entry name" value="RNaseH_sf"/>
</dbReference>
<dbReference type="GO" id="GO:0003676">
    <property type="term" value="F:nucleic acid binding"/>
    <property type="evidence" value="ECO:0007669"/>
    <property type="project" value="InterPro"/>
</dbReference>
<dbReference type="PROSITE" id="PS50994">
    <property type="entry name" value="INTEGRASE"/>
    <property type="match status" value="1"/>
</dbReference>
<dbReference type="InterPro" id="IPR012337">
    <property type="entry name" value="RNaseH-like_sf"/>
</dbReference>
<feature type="region of interest" description="Disordered" evidence="1">
    <location>
        <begin position="215"/>
        <end position="256"/>
    </location>
</feature>
<dbReference type="InterPro" id="IPR043128">
    <property type="entry name" value="Rev_trsase/Diguanyl_cyclase"/>
</dbReference>
<dbReference type="InterPro" id="IPR043502">
    <property type="entry name" value="DNA/RNA_pol_sf"/>
</dbReference>
<dbReference type="InterPro" id="IPR021109">
    <property type="entry name" value="Peptidase_aspartic_dom_sf"/>
</dbReference>
<dbReference type="EMBL" id="OIVN01002864">
    <property type="protein sequence ID" value="SPD07027.1"/>
    <property type="molecule type" value="Genomic_DNA"/>
</dbReference>
<dbReference type="Gene3D" id="3.10.10.10">
    <property type="entry name" value="HIV Type 1 Reverse Transcriptase, subunit A, domain 1"/>
    <property type="match status" value="1"/>
</dbReference>
<dbReference type="Pfam" id="PF00078">
    <property type="entry name" value="RVT_1"/>
    <property type="match status" value="1"/>
</dbReference>
<dbReference type="InterPro" id="IPR001584">
    <property type="entry name" value="Integrase_cat-core"/>
</dbReference>
<name>A0A2N9GXH1_FAGSY</name>
<feature type="region of interest" description="Disordered" evidence="1">
    <location>
        <begin position="1"/>
        <end position="59"/>
    </location>
</feature>
<dbReference type="Gene3D" id="3.30.420.10">
    <property type="entry name" value="Ribonuclease H-like superfamily/Ribonuclease H"/>
    <property type="match status" value="2"/>
</dbReference>
<gene>
    <name evidence="3" type="ORF">FSB_LOCUS34909</name>
</gene>
<evidence type="ECO:0000256" key="1">
    <source>
        <dbReference type="SAM" id="MobiDB-lite"/>
    </source>
</evidence>
<sequence length="1206" mass="138065">MDTVEALKQQVQVRQVGETEEEESSDGRNRRGEEVRVRDQGATGPNPPRWQDSHTGKEGEQETVWKALHQISHSPFSKEIERAHLPGKFFPWNYVILGPMSLRWFNRLQYSSIHSWDELAEAFVSRFITNSRKPKGVRRPNVHENERLRIAEELFLKILGSIQRGRRWYRRHGHQDLQAGFRPGIRTKTQSLQKTWLKSMRDLMSRNSTICTEVEEDRARTRVTSTQSRPPRKPANTEPKRAELPAKNPTRFPRPRDLGRVYTVAEGSVVSKKPRTDFPNNEQQIFFSDEDLRDVQTPHDDPLVVKLRIGDSNVKRVLIDQGSCSEIMYPDLFHGLGLKQSDLQPYDAPLVGFSGESIRPMGQITMTVHTGPISLDTEFLVIDVPSPYTAIMGRRWLHRLKAIPSSLHQKAPFPNEFRCNGDQRRSEKYFKIGQGLTSDDRTELVNFPTSNIDVFAWDPYEVPGVDPDYIQHRLNVDPHSKPVQQKSRQSTPVHHGDYQIALSPEDREKTAFITPLGIYCYKVMPFGLKNVGATYQRMVTKMFKDQIGKTMEIYIDDMVVKSKLSQNHLEDLTETFRILRLHKLKLNASKCVFGVGSGKFLGFMVSHRGIEVNPDQIKAIQKLRAPQSHKEVQRLTGMTAALNRFISSTPVQAIFHKADFTGRIWKWGAKIGTLDERKDFKRDNVLRKFAQRLEDSGWWKIYVDGASNAKGSGTGVVIITPDETVIEQSIRLDFKTSNNEAEYEAQVRLTGNTWLEMSAWRPILLKVQQTMASFQTVRVEQIGRNLNNHADALAILASVLSADFKRFIPIETLATPSIAMPACHIHTITVGPCWMDPYVHYLKEGVLPEQKREAEIIRRKAVRFWLSKDLKLYKRSFSGPYLLCVHPDIVEDLLYEIHEGICGSHTGGRSLAHRALTQGYWWPYMQKDAVTYVKKCDKCQRFSHSVHQPAAELLPLVSPWPFAQWGMDLVGPLPKATGNRRWLIVATDYFMKWVEAEPLANIKDKDSIKFVWKNIITRFGIPKTIISDNGTQFTSKPFMKYCSELGIRNVYSSPALSLKAMDRPKLSNKTVLDGIKKRLEDAKGRWVEELPNVLWTFRTTPRRSTGETPFSLAYGSEAVIPLEIGLPTLRTSEWEPTRNDLAQSQALDLLEERREQAMIRLASYQQQLKKGYNKNVRPRSFQQGDLVLRKVLGNTKNPTDGKLGPN</sequence>
<dbReference type="SUPFAM" id="SSF56672">
    <property type="entry name" value="DNA/RNA polymerases"/>
    <property type="match status" value="1"/>
</dbReference>
<dbReference type="GO" id="GO:0015074">
    <property type="term" value="P:DNA integration"/>
    <property type="evidence" value="ECO:0007669"/>
    <property type="project" value="InterPro"/>
</dbReference>
<accession>A0A2N9GXH1</accession>
<dbReference type="PANTHER" id="PTHR48475">
    <property type="entry name" value="RIBONUCLEASE H"/>
    <property type="match status" value="1"/>
</dbReference>
<dbReference type="Pfam" id="PF17921">
    <property type="entry name" value="Integrase_H2C2"/>
    <property type="match status" value="1"/>
</dbReference>
<dbReference type="CDD" id="cd00303">
    <property type="entry name" value="retropepsin_like"/>
    <property type="match status" value="1"/>
</dbReference>
<dbReference type="InterPro" id="IPR000477">
    <property type="entry name" value="RT_dom"/>
</dbReference>
<dbReference type="AlphaFoldDB" id="A0A2N9GXH1"/>
<protein>
    <recommendedName>
        <fullName evidence="2">Integrase catalytic domain-containing protein</fullName>
    </recommendedName>
</protein>